<dbReference type="OrthoDB" id="1728742at2759"/>
<evidence type="ECO:0000256" key="6">
    <source>
        <dbReference type="RuleBase" id="RU363114"/>
    </source>
</evidence>
<proteinExistence type="inferred from homology"/>
<feature type="chain" id="PRO_5019620082" description="Pectin acetylesterase" evidence="6">
    <location>
        <begin position="20"/>
        <end position="118"/>
    </location>
</feature>
<dbReference type="GO" id="GO:0071555">
    <property type="term" value="P:cell wall organization"/>
    <property type="evidence" value="ECO:0007669"/>
    <property type="project" value="UniProtKB-KW"/>
</dbReference>
<keyword evidence="4 6" id="KW-0134">Cell wall</keyword>
<evidence type="ECO:0000256" key="4">
    <source>
        <dbReference type="ARBA" id="ARBA00022512"/>
    </source>
</evidence>
<comment type="similarity">
    <text evidence="3 6">Belongs to the pectinacetylesterase family.</text>
</comment>
<feature type="signal peptide" evidence="6">
    <location>
        <begin position="1"/>
        <end position="19"/>
    </location>
</feature>
<protein>
    <recommendedName>
        <fullName evidence="6">Pectin acetylesterase</fullName>
        <ecNumber evidence="6">3.1.1.-</ecNumber>
    </recommendedName>
</protein>
<gene>
    <name evidence="7" type="ORF">CCAM_LOCUS38810</name>
</gene>
<keyword evidence="8" id="KW-1185">Reference proteome</keyword>
<sequence>MFSWLVCVMVVFHFPKVSAGCVDGPVAPNASLTLLKADVNDPMAPDLCNWNRIFVRYCDRSSFTGGVQGADPAILSGSSAGGLAEIIHCDCFRSFLPASARVKCLVDSAFFLNPRQKI</sequence>
<dbReference type="AlphaFoldDB" id="A0A484NB04"/>
<dbReference type="GO" id="GO:0052793">
    <property type="term" value="F:pectin acetylesterase activity"/>
    <property type="evidence" value="ECO:0007669"/>
    <property type="project" value="TreeGrafter"/>
</dbReference>
<organism evidence="7 8">
    <name type="scientific">Cuscuta campestris</name>
    <dbReference type="NCBI Taxonomy" id="132261"/>
    <lineage>
        <taxon>Eukaryota</taxon>
        <taxon>Viridiplantae</taxon>
        <taxon>Streptophyta</taxon>
        <taxon>Embryophyta</taxon>
        <taxon>Tracheophyta</taxon>
        <taxon>Spermatophyta</taxon>
        <taxon>Magnoliopsida</taxon>
        <taxon>eudicotyledons</taxon>
        <taxon>Gunneridae</taxon>
        <taxon>Pentapetalae</taxon>
        <taxon>asterids</taxon>
        <taxon>lamiids</taxon>
        <taxon>Solanales</taxon>
        <taxon>Convolvulaceae</taxon>
        <taxon>Cuscuteae</taxon>
        <taxon>Cuscuta</taxon>
        <taxon>Cuscuta subgen. Grammica</taxon>
        <taxon>Cuscuta sect. Cleistogrammica</taxon>
    </lineage>
</organism>
<comment type="function">
    <text evidence="1 6">Hydrolyzes acetyl esters in homogalacturonan regions of pectin. In type I primary cell wall, galacturonic acid residues of pectin can be acetylated at the O-2 and O-3 positions. Decreasing the degree of acetylation of pectin gels in vitro alters their physical properties.</text>
</comment>
<dbReference type="Pfam" id="PF03283">
    <property type="entry name" value="PAE"/>
    <property type="match status" value="1"/>
</dbReference>
<evidence type="ECO:0000313" key="7">
    <source>
        <dbReference type="EMBL" id="VFQ97034.1"/>
    </source>
</evidence>
<dbReference type="GO" id="GO:0009505">
    <property type="term" value="C:plant-type cell wall"/>
    <property type="evidence" value="ECO:0007669"/>
    <property type="project" value="TreeGrafter"/>
</dbReference>
<dbReference type="PANTHER" id="PTHR21562:SF93">
    <property type="entry name" value="PECTIN ACETYLESTERASE 8"/>
    <property type="match status" value="1"/>
</dbReference>
<accession>A0A484NB04</accession>
<dbReference type="EC" id="3.1.1.-" evidence="6"/>
<dbReference type="InterPro" id="IPR004963">
    <property type="entry name" value="PAE/NOTUM"/>
</dbReference>
<keyword evidence="6" id="KW-0378">Hydrolase</keyword>
<dbReference type="Proteomes" id="UP000595140">
    <property type="component" value="Unassembled WGS sequence"/>
</dbReference>
<evidence type="ECO:0000256" key="3">
    <source>
        <dbReference type="ARBA" id="ARBA00005784"/>
    </source>
</evidence>
<evidence type="ECO:0000256" key="2">
    <source>
        <dbReference type="ARBA" id="ARBA00004191"/>
    </source>
</evidence>
<keyword evidence="5 6" id="KW-0961">Cell wall biogenesis/degradation</keyword>
<reference evidence="7 8" key="1">
    <citation type="submission" date="2018-04" db="EMBL/GenBank/DDBJ databases">
        <authorList>
            <person name="Vogel A."/>
        </authorList>
    </citation>
    <scope>NUCLEOTIDE SEQUENCE [LARGE SCALE GENOMIC DNA]</scope>
</reference>
<keyword evidence="6" id="KW-0732">Signal</keyword>
<evidence type="ECO:0000256" key="5">
    <source>
        <dbReference type="ARBA" id="ARBA00023316"/>
    </source>
</evidence>
<comment type="subcellular location">
    <subcellularLocation>
        <location evidence="2 6">Secreted</location>
        <location evidence="2 6">Cell wall</location>
    </subcellularLocation>
</comment>
<evidence type="ECO:0000313" key="8">
    <source>
        <dbReference type="Proteomes" id="UP000595140"/>
    </source>
</evidence>
<dbReference type="EMBL" id="OOIL02006272">
    <property type="protein sequence ID" value="VFQ97034.1"/>
    <property type="molecule type" value="Genomic_DNA"/>
</dbReference>
<keyword evidence="6" id="KW-0964">Secreted</keyword>
<dbReference type="PANTHER" id="PTHR21562">
    <property type="entry name" value="NOTUM-RELATED"/>
    <property type="match status" value="1"/>
</dbReference>
<name>A0A484NB04_9ASTE</name>
<evidence type="ECO:0000256" key="1">
    <source>
        <dbReference type="ARBA" id="ARBA00003534"/>
    </source>
</evidence>